<sequence>MNVGVRKEHGAVAFRGRAFASHGRPVLGFSLLTNRLNILYFEHVDILDKEFHAGSQ</sequence>
<name>A0A4Y2KJD6_ARAVE</name>
<keyword evidence="2" id="KW-1185">Reference proteome</keyword>
<dbReference type="Proteomes" id="UP000499080">
    <property type="component" value="Unassembled WGS sequence"/>
</dbReference>
<comment type="caution">
    <text evidence="1">The sequence shown here is derived from an EMBL/GenBank/DDBJ whole genome shotgun (WGS) entry which is preliminary data.</text>
</comment>
<accession>A0A4Y2KJD6</accession>
<organism evidence="1 2">
    <name type="scientific">Araneus ventricosus</name>
    <name type="common">Orbweaver spider</name>
    <name type="synonym">Epeira ventricosa</name>
    <dbReference type="NCBI Taxonomy" id="182803"/>
    <lineage>
        <taxon>Eukaryota</taxon>
        <taxon>Metazoa</taxon>
        <taxon>Ecdysozoa</taxon>
        <taxon>Arthropoda</taxon>
        <taxon>Chelicerata</taxon>
        <taxon>Arachnida</taxon>
        <taxon>Araneae</taxon>
        <taxon>Araneomorphae</taxon>
        <taxon>Entelegynae</taxon>
        <taxon>Araneoidea</taxon>
        <taxon>Araneidae</taxon>
        <taxon>Araneus</taxon>
    </lineage>
</organism>
<dbReference type="EMBL" id="BGPR01114635">
    <property type="protein sequence ID" value="GBN01543.1"/>
    <property type="molecule type" value="Genomic_DNA"/>
</dbReference>
<reference evidence="1 2" key="1">
    <citation type="journal article" date="2019" name="Sci. Rep.">
        <title>Orb-weaving spider Araneus ventricosus genome elucidates the spidroin gene catalogue.</title>
        <authorList>
            <person name="Kono N."/>
            <person name="Nakamura H."/>
            <person name="Ohtoshi R."/>
            <person name="Moran D.A.P."/>
            <person name="Shinohara A."/>
            <person name="Yoshida Y."/>
            <person name="Fujiwara M."/>
            <person name="Mori M."/>
            <person name="Tomita M."/>
            <person name="Arakawa K."/>
        </authorList>
    </citation>
    <scope>NUCLEOTIDE SEQUENCE [LARGE SCALE GENOMIC DNA]</scope>
</reference>
<gene>
    <name evidence="1" type="ORF">AVEN_105187_1</name>
</gene>
<feature type="non-terminal residue" evidence="1">
    <location>
        <position position="56"/>
    </location>
</feature>
<evidence type="ECO:0000313" key="1">
    <source>
        <dbReference type="EMBL" id="GBN01543.1"/>
    </source>
</evidence>
<evidence type="ECO:0000313" key="2">
    <source>
        <dbReference type="Proteomes" id="UP000499080"/>
    </source>
</evidence>
<dbReference type="AlphaFoldDB" id="A0A4Y2KJD6"/>
<proteinExistence type="predicted"/>
<protein>
    <submittedName>
        <fullName evidence="1">Uncharacterized protein</fullName>
    </submittedName>
</protein>